<dbReference type="Gene3D" id="2.70.70.10">
    <property type="entry name" value="Glucose Permease (Domain IIA)"/>
    <property type="match status" value="1"/>
</dbReference>
<proteinExistence type="predicted"/>
<keyword evidence="5" id="KW-0598">Phosphotransferase system</keyword>
<dbReference type="PROSITE" id="PS51093">
    <property type="entry name" value="PTS_EIIA_TYPE_1"/>
    <property type="match status" value="1"/>
</dbReference>
<evidence type="ECO:0000313" key="8">
    <source>
        <dbReference type="EMBL" id="CCE66526.1"/>
    </source>
</evidence>
<comment type="subcellular location">
    <subcellularLocation>
        <location evidence="1">Cytoplasm</location>
    </subcellularLocation>
</comment>
<dbReference type="InterPro" id="IPR050890">
    <property type="entry name" value="PTS_EIIA_component"/>
</dbReference>
<keyword evidence="4 8" id="KW-0808">Transferase</keyword>
<dbReference type="OrthoDB" id="92465at2"/>
<dbReference type="PANTHER" id="PTHR45008:SF1">
    <property type="entry name" value="PTS SYSTEM GLUCOSE-SPECIFIC EIIA COMPONENT"/>
    <property type="match status" value="1"/>
</dbReference>
<gene>
    <name evidence="8" type="primary">crr</name>
    <name evidence="8" type="ORF">MHM_00080</name>
</gene>
<protein>
    <submittedName>
        <fullName evidence="8">Phosphotransferase system glucose-specific IIA component</fullName>
        <ecNumber evidence="8">2.7.1.69</ecNumber>
    </submittedName>
</protein>
<dbReference type="EMBL" id="HE613254">
    <property type="protein sequence ID" value="CCE66526.1"/>
    <property type="molecule type" value="Genomic_DNA"/>
</dbReference>
<evidence type="ECO:0000256" key="4">
    <source>
        <dbReference type="ARBA" id="ARBA00022679"/>
    </source>
</evidence>
<keyword evidence="3" id="KW-0762">Sugar transport</keyword>
<dbReference type="InterPro" id="IPR001127">
    <property type="entry name" value="PTS_EIIA_1_perm"/>
</dbReference>
<organism evidence="8">
    <name type="scientific">Candidatus Mycoplasma haematominutum 'Birmingham 1'</name>
    <dbReference type="NCBI Taxonomy" id="1116213"/>
    <lineage>
        <taxon>Bacteria</taxon>
        <taxon>Bacillati</taxon>
        <taxon>Mycoplasmatota</taxon>
        <taxon>Mollicutes</taxon>
        <taxon>Mycoplasmataceae</taxon>
        <taxon>Mycoplasma</taxon>
    </lineage>
</organism>
<dbReference type="PANTHER" id="PTHR45008">
    <property type="entry name" value="PTS SYSTEM GLUCOSE-SPECIFIC EIIA COMPONENT"/>
    <property type="match status" value="1"/>
</dbReference>
<dbReference type="InterPro" id="IPR011055">
    <property type="entry name" value="Dup_hybrid_motif"/>
</dbReference>
<reference evidence="8" key="1">
    <citation type="submission" date="2011-11" db="EMBL/GenBank/DDBJ databases">
        <title>Complete genome sequence of Candidatus Mycoplasma haemominutum.</title>
        <authorList>
            <person name="Barker E.N."/>
            <person name="Darby A.C."/>
            <person name="Helps C.R."/>
            <person name="Peters I.R."/>
            <person name="Hughes M.A."/>
            <person name="Radford A.D."/>
            <person name="Novacco M."/>
            <person name="Boretti F."/>
            <person name="Hofmann-Lehmann R."/>
            <person name="Tasker S."/>
        </authorList>
    </citation>
    <scope>NUCLEOTIDE SEQUENCE</scope>
    <source>
        <strain evidence="8">Birmingham 1</strain>
    </source>
</reference>
<name>G8C2H8_9MOLU</name>
<dbReference type="PATRIC" id="fig|1116213.3.peg.6"/>
<evidence type="ECO:0000256" key="1">
    <source>
        <dbReference type="ARBA" id="ARBA00004496"/>
    </source>
</evidence>
<dbReference type="GO" id="GO:0005737">
    <property type="term" value="C:cytoplasm"/>
    <property type="evidence" value="ECO:0007669"/>
    <property type="project" value="UniProtKB-SubCell"/>
</dbReference>
<dbReference type="RefSeq" id="WP_015511391.1">
    <property type="nucleotide sequence ID" value="NC_021007.1"/>
</dbReference>
<dbReference type="KEGG" id="mhb:MHM_00080"/>
<dbReference type="EC" id="2.7.1.69" evidence="8"/>
<evidence type="ECO:0000256" key="5">
    <source>
        <dbReference type="ARBA" id="ARBA00022683"/>
    </source>
</evidence>
<keyword evidence="6" id="KW-0418">Kinase</keyword>
<feature type="domain" description="PTS EIIA type-1" evidence="7">
    <location>
        <begin position="43"/>
        <end position="151"/>
    </location>
</feature>
<reference evidence="8" key="2">
    <citation type="submission" date="2011-11" db="EMBL/GenBank/DDBJ databases">
        <authorList>
            <person name="Barker E."/>
        </authorList>
    </citation>
    <scope>NUCLEOTIDE SEQUENCE</scope>
    <source>
        <strain evidence="8">Birmingham 1</strain>
    </source>
</reference>
<dbReference type="GO" id="GO:0009401">
    <property type="term" value="P:phosphoenolpyruvate-dependent sugar phosphotransferase system"/>
    <property type="evidence" value="ECO:0007669"/>
    <property type="project" value="UniProtKB-KW"/>
</dbReference>
<keyword evidence="2" id="KW-0813">Transport</keyword>
<evidence type="ECO:0000259" key="7">
    <source>
        <dbReference type="PROSITE" id="PS51093"/>
    </source>
</evidence>
<evidence type="ECO:0000256" key="3">
    <source>
        <dbReference type="ARBA" id="ARBA00022597"/>
    </source>
</evidence>
<dbReference type="SUPFAM" id="SSF51261">
    <property type="entry name" value="Duplicated hybrid motif"/>
    <property type="match status" value="1"/>
</dbReference>
<dbReference type="GO" id="GO:0016301">
    <property type="term" value="F:kinase activity"/>
    <property type="evidence" value="ECO:0007669"/>
    <property type="project" value="UniProtKB-KW"/>
</dbReference>
<evidence type="ECO:0000256" key="2">
    <source>
        <dbReference type="ARBA" id="ARBA00022448"/>
    </source>
</evidence>
<dbReference type="AlphaFoldDB" id="G8C2H8"/>
<dbReference type="HOGENOM" id="CLU_012312_5_1_14"/>
<accession>G8C2H8</accession>
<evidence type="ECO:0000256" key="6">
    <source>
        <dbReference type="ARBA" id="ARBA00022777"/>
    </source>
</evidence>
<sequence length="181" mass="20129">MSSVFNKFKSFLGVDKEAPEVFESIKIYAPFSGVVVDQKKIPDEGFSEGYMGVGIGLKPLEDGLVIVPLSGTLEVLFKTQHAYVIREDKTQVAVMLHLGINTVNIPLEKKAFETTLTQGQKVQEKETLCNMNLEIIRKEATSDVSALLVQNENMENKSVEIHKKDGEKVERGDLIMSVIKT</sequence>
<dbReference type="Pfam" id="PF00358">
    <property type="entry name" value="PTS_EIIA_1"/>
    <property type="match status" value="1"/>
</dbReference>